<feature type="region of interest" description="Disordered" evidence="1">
    <location>
        <begin position="1"/>
        <end position="24"/>
    </location>
</feature>
<reference evidence="2" key="2">
    <citation type="submission" date="2020-09" db="EMBL/GenBank/DDBJ databases">
        <authorList>
            <person name="Sun Q."/>
            <person name="Ohkuma M."/>
        </authorList>
    </citation>
    <scope>NUCLEOTIDE SEQUENCE</scope>
    <source>
        <strain evidence="2">JCM 13064</strain>
    </source>
</reference>
<comment type="caution">
    <text evidence="2">The sequence shown here is derived from an EMBL/GenBank/DDBJ whole genome shotgun (WGS) entry which is preliminary data.</text>
</comment>
<name>A0A917QPQ9_9ACTN</name>
<dbReference type="Proteomes" id="UP000645217">
    <property type="component" value="Unassembled WGS sequence"/>
</dbReference>
<accession>A0A917QPQ9</accession>
<dbReference type="EMBL" id="BMNT01000001">
    <property type="protein sequence ID" value="GGK61006.1"/>
    <property type="molecule type" value="Genomic_DNA"/>
</dbReference>
<proteinExistence type="predicted"/>
<reference evidence="2" key="1">
    <citation type="journal article" date="2014" name="Int. J. Syst. Evol. Microbiol.">
        <title>Complete genome sequence of Corynebacterium casei LMG S-19264T (=DSM 44701T), isolated from a smear-ripened cheese.</title>
        <authorList>
            <consortium name="US DOE Joint Genome Institute (JGI-PGF)"/>
            <person name="Walter F."/>
            <person name="Albersmeier A."/>
            <person name="Kalinowski J."/>
            <person name="Ruckert C."/>
        </authorList>
    </citation>
    <scope>NUCLEOTIDE SEQUENCE</scope>
    <source>
        <strain evidence="2">JCM 13064</strain>
    </source>
</reference>
<gene>
    <name evidence="2" type="ORF">GCM10007964_00150</name>
</gene>
<organism evidence="2 3">
    <name type="scientific">Sphaerisporangium melleum</name>
    <dbReference type="NCBI Taxonomy" id="321316"/>
    <lineage>
        <taxon>Bacteria</taxon>
        <taxon>Bacillati</taxon>
        <taxon>Actinomycetota</taxon>
        <taxon>Actinomycetes</taxon>
        <taxon>Streptosporangiales</taxon>
        <taxon>Streptosporangiaceae</taxon>
        <taxon>Sphaerisporangium</taxon>
    </lineage>
</organism>
<protein>
    <submittedName>
        <fullName evidence="2">Uncharacterized protein</fullName>
    </submittedName>
</protein>
<evidence type="ECO:0000313" key="2">
    <source>
        <dbReference type="EMBL" id="GGK61006.1"/>
    </source>
</evidence>
<evidence type="ECO:0000313" key="3">
    <source>
        <dbReference type="Proteomes" id="UP000645217"/>
    </source>
</evidence>
<sequence>MGELGHSCWDIHPTTPPSPTVTRRRCPHVTTWTGHAETLADTTALAAQAEHLTGRCRATGLDPRTYAGIIAATIALGAYPVNATGTPWPQDRDLIEGICDLLDDIADRWHDYIRLRHAAATERARARAHLNATSNPHDKEYLQAVVADCTTALDVLAPLAGRLRAASARLNDTPEQLGETYAAVYDLVARGGQMPRNGRWITGEDPSC</sequence>
<keyword evidence="3" id="KW-1185">Reference proteome</keyword>
<evidence type="ECO:0000256" key="1">
    <source>
        <dbReference type="SAM" id="MobiDB-lite"/>
    </source>
</evidence>
<dbReference type="AlphaFoldDB" id="A0A917QPQ9"/>